<dbReference type="InterPro" id="IPR008930">
    <property type="entry name" value="Terpenoid_cyclase/PrenylTrfase"/>
</dbReference>
<dbReference type="Gene3D" id="1.50.10.20">
    <property type="match status" value="1"/>
</dbReference>
<dbReference type="InterPro" id="IPR001599">
    <property type="entry name" value="Macroglobln_a2"/>
</dbReference>
<keyword evidence="6" id="KW-1185">Reference proteome</keyword>
<dbReference type="InterPro" id="IPR051802">
    <property type="entry name" value="YfhM-like"/>
</dbReference>
<evidence type="ECO:0000313" key="5">
    <source>
        <dbReference type="EMBL" id="BCX48364.1"/>
    </source>
</evidence>
<dbReference type="CDD" id="cd02891">
    <property type="entry name" value="A2M_like"/>
    <property type="match status" value="1"/>
</dbReference>
<dbReference type="Pfam" id="PF07703">
    <property type="entry name" value="A2M_BRD"/>
    <property type="match status" value="1"/>
</dbReference>
<name>A0ABM7RAF9_9BACT</name>
<dbReference type="PANTHER" id="PTHR40094:SF1">
    <property type="entry name" value="UBIQUITIN DOMAIN-CONTAINING PROTEIN"/>
    <property type="match status" value="1"/>
</dbReference>
<dbReference type="EMBL" id="AP024702">
    <property type="protein sequence ID" value="BCX48364.1"/>
    <property type="molecule type" value="Genomic_DNA"/>
</dbReference>
<dbReference type="InterPro" id="IPR041246">
    <property type="entry name" value="Bact_MG10"/>
</dbReference>
<evidence type="ECO:0000256" key="2">
    <source>
        <dbReference type="SAM" id="SignalP"/>
    </source>
</evidence>
<protein>
    <submittedName>
        <fullName evidence="5">Alpha-2-macroglobulin</fullName>
    </submittedName>
</protein>
<feature type="domain" description="Alpha-2-macroglobulin" evidence="4">
    <location>
        <begin position="1239"/>
        <end position="1328"/>
    </location>
</feature>
<evidence type="ECO:0000256" key="1">
    <source>
        <dbReference type="ARBA" id="ARBA00010556"/>
    </source>
</evidence>
<accession>A0ABM7RAF9</accession>
<dbReference type="InterPro" id="IPR011625">
    <property type="entry name" value="A2M_N_BRD"/>
</dbReference>
<feature type="domain" description="Alpha-2-macroglobulin bait region" evidence="3">
    <location>
        <begin position="1010"/>
        <end position="1171"/>
    </location>
</feature>
<feature type="signal peptide" evidence="2">
    <location>
        <begin position="1"/>
        <end position="17"/>
    </location>
</feature>
<dbReference type="PANTHER" id="PTHR40094">
    <property type="entry name" value="ALPHA-2-MACROGLOBULIN HOMOLOG"/>
    <property type="match status" value="1"/>
</dbReference>
<feature type="chain" id="PRO_5046845732" evidence="2">
    <location>
        <begin position="18"/>
        <end position="1927"/>
    </location>
</feature>
<dbReference type="Proteomes" id="UP001374893">
    <property type="component" value="Chromosome"/>
</dbReference>
<dbReference type="InterPro" id="IPR047565">
    <property type="entry name" value="Alpha-macroglob_thiol-ester_cl"/>
</dbReference>
<evidence type="ECO:0000259" key="4">
    <source>
        <dbReference type="SMART" id="SM01360"/>
    </source>
</evidence>
<dbReference type="InterPro" id="IPR021868">
    <property type="entry name" value="Alpha_2_Macroglob_MG3"/>
</dbReference>
<reference evidence="5 6" key="1">
    <citation type="submission" date="2021-06" db="EMBL/GenBank/DDBJ databases">
        <title>Complete genome of Haloferula helveola possessing various polysaccharide degrading enzymes.</title>
        <authorList>
            <person name="Takami H."/>
            <person name="Huang C."/>
            <person name="Hamasaki K."/>
        </authorList>
    </citation>
    <scope>NUCLEOTIDE SEQUENCE [LARGE SCALE GENOMIC DNA]</scope>
    <source>
        <strain evidence="5 6">CN-1</strain>
    </source>
</reference>
<dbReference type="SMART" id="SM01419">
    <property type="entry name" value="Thiol-ester_cl"/>
    <property type="match status" value="1"/>
</dbReference>
<comment type="similarity">
    <text evidence="1">Belongs to the protease inhibitor I39 (alpha-2-macroglobulin) family. Bacterial alpha-2-macroglobulin subfamily.</text>
</comment>
<dbReference type="Pfam" id="PF00207">
    <property type="entry name" value="A2M"/>
    <property type="match status" value="1"/>
</dbReference>
<dbReference type="Pfam" id="PF17973">
    <property type="entry name" value="bMG10"/>
    <property type="match status" value="1"/>
</dbReference>
<dbReference type="InterPro" id="IPR002890">
    <property type="entry name" value="MG2"/>
</dbReference>
<dbReference type="Pfam" id="PF01835">
    <property type="entry name" value="MG2"/>
    <property type="match status" value="1"/>
</dbReference>
<dbReference type="Pfam" id="PF07678">
    <property type="entry name" value="TED_complement"/>
    <property type="match status" value="1"/>
</dbReference>
<dbReference type="InterPro" id="IPR011626">
    <property type="entry name" value="Alpha-macroglobulin_TED"/>
</dbReference>
<dbReference type="Pfam" id="PF11974">
    <property type="entry name" value="bMG3"/>
    <property type="match status" value="1"/>
</dbReference>
<gene>
    <name evidence="5" type="ORF">HAHE_22720</name>
</gene>
<dbReference type="SMART" id="SM01359">
    <property type="entry name" value="A2M_N_2"/>
    <property type="match status" value="1"/>
</dbReference>
<evidence type="ECO:0000313" key="6">
    <source>
        <dbReference type="Proteomes" id="UP001374893"/>
    </source>
</evidence>
<dbReference type="Gene3D" id="2.60.40.1930">
    <property type="match status" value="1"/>
</dbReference>
<sequence>MKTLALLSLALIGPLAAAPRLFVSEDRIGPGTGIEIILDHEAAPADRVGHEAATKWLAIEPAWAGKTVWKDANVLKFEPSEAPKLGTSYTFTLVGKHIHLDGSEVPTGKLGKASTPSPGIDYGTMLHRYQSGWSPRTAAYYLCFNDMVDPDRAAAFFHYVDETNRKVTAKVRRATFGELKQPGYVQPTFRERYEAVLTGTPYEPELKPEFEIAGGLIVEPASPLPVGEEWKLVIGDGLPVGERKLASATSRRIGDIKPFELQGAFARTIADEPRRIVIDFSLNLPGELPEGAVRVEPDVPDMKIVTDDDDVEIHGDFSAHDRWTVFISDQIASYDGRKIDAAAVKKLEFKHLEPAIGLASEDESQLASGSRHYRVSTVNVDTLRVRVKQLNGSQLIRAQQGYRYYTGRGADGEPLRPQRLMPYELMVGKTISDFEIELENGIDTSRELHLDWDKVLAGDPKPYTFGAPPEEPQTPATTDPAALFLEITGTPKAGVRSGRSRAVQSLVQLTDLGMAWKITGEEAKVFVFSCLTGKPLEGVEIDIFGEDAERLGEVATDANGLALLPRDDKARHLRANLGKDQFSAPFDAAMPTVGMWRFPVRYSWQTLPMESRRLLMFSDRSLYRPGEEVHVKGIVRTQNGNAIEKRDAGTVRFTVTNPTGTEIVGEDIEISETGSFDHSFRLPPETTGFHQVAVVWTDELKKAGEIENWVDRSHAVESARFTLGLRVEEFRRNAFEISHEVEKAAPGASEVSVDLTAKYYHGQPLAKGEVGVWTQVTDRNFYPDRFRDHLFGDHRQQDFHYWYHYFGYRWEDDYGRRRSETESREMELGEDGTVRVTTPIPEAEFPMLRDVSVQTEVTDANRQTLTKTSSARVHPASVYVGVRRLDRLVRAGDRLPLDVLAVDTQGNTFEGDLEIAVKLSREVNEQVKMVLPDGRGSVRNDKRQEELSTSTLQLAGGKGTEFLFAPEKSGRHTIELRGTDPEGRPFATAMTVHVYGTNEYPWAYEDNMRIKLVSEKKMYRPGDTARVLVLSPIKGTALVTVERENVTRSFLTELDPANPVVEVPLEDDDAPNCYVSVLVIKGAQDSLRKFKEPQLRLGYCGLKVENLRDRLAVEMERVDGEHAAESVDGELVQLLPGSEMKLAGQVLLADGKPAANAEVTVYAEDEGTLAVVGYETPDPMAFFYDPRFLRVECGTSLGNFIPEAPDEQSFFNKGLFIGGGDGYASEALESPRNDFNPCAFWQPAVMTDAEGRFTVTAKLPDTLTRYRLIAVAHHGEARFGHAESAFKVNKPLMLEPQVPRFASEGDSLEMRALVQNASDVEGVWKVTLVPNPPASDPVAAFAEGVEESAMVTLAPGKSQSVSFRVDFRNTGEAVMNWRAEPVSLSGAEPTPAMRRRHADSVESVFQVEYPVPLMRQTRLIRLDRQSDPLDLLGDFDPALLEGRGHLEVEMSRSLLLEAGGAIDYLLRYPYGCIEQTTSSLIPWLAVDKLRPVSPSMAKHTPEEVEEAIQGGIDRLLSMQNSDGGFGYWSGAGDSARWASSYAGLGLVLASEEGSVPPGAIDRLGNYLIRQLRELDEETSSWELETIARDLWILALADKPQEAYVNKLRDRLDDLDGRARCFLALAEIAAGNNDAARKIMEAPLSGKGTGARWMRWQPDHAYKLLVWSVLDPGSEQAVTALDRLLRDRNPYGHWRTTWCNSWSILALAAYAETEKDLGPTELVLNDGNRPDVMTLDATDLASSRSLPLHPGLKLAVTSDGPAFIRLKLESKPKIAPLQPVAVNGLEVTRFYQRVHPDGTTEPLDSPKIGDLIRVDLRVTLPGDDSRYLVVEDRLPGNFEAINNTFESQAANMNAGGTSEESWTVSHNEIRDDRVMFFLDRVYRRGTQTLSYLARCTIEGESFAPPAKVEAMYDPDQTALSASRSFEVK</sequence>
<keyword evidence="2" id="KW-0732">Signal</keyword>
<dbReference type="SMART" id="SM01360">
    <property type="entry name" value="A2M"/>
    <property type="match status" value="1"/>
</dbReference>
<dbReference type="SUPFAM" id="SSF48239">
    <property type="entry name" value="Terpenoid cyclases/Protein prenyltransferases"/>
    <property type="match status" value="1"/>
</dbReference>
<organism evidence="5 6">
    <name type="scientific">Haloferula helveola</name>
    <dbReference type="NCBI Taxonomy" id="490095"/>
    <lineage>
        <taxon>Bacteria</taxon>
        <taxon>Pseudomonadati</taxon>
        <taxon>Verrucomicrobiota</taxon>
        <taxon>Verrucomicrobiia</taxon>
        <taxon>Verrucomicrobiales</taxon>
        <taxon>Verrucomicrobiaceae</taxon>
        <taxon>Haloferula</taxon>
    </lineage>
</organism>
<evidence type="ECO:0000259" key="3">
    <source>
        <dbReference type="SMART" id="SM01359"/>
    </source>
</evidence>
<proteinExistence type="inferred from homology"/>
<dbReference type="RefSeq" id="WP_338684520.1">
    <property type="nucleotide sequence ID" value="NZ_AP024702.1"/>
</dbReference>